<keyword evidence="3" id="KW-1185">Reference proteome</keyword>
<proteinExistence type="predicted"/>
<dbReference type="PANTHER" id="PTHR33525">
    <property type="match status" value="1"/>
</dbReference>
<dbReference type="SUPFAM" id="SSF109604">
    <property type="entry name" value="HD-domain/PDEase-like"/>
    <property type="match status" value="1"/>
</dbReference>
<evidence type="ECO:0000313" key="3">
    <source>
        <dbReference type="Proteomes" id="UP000740754"/>
    </source>
</evidence>
<dbReference type="Proteomes" id="UP000740754">
    <property type="component" value="Unassembled WGS sequence"/>
</dbReference>
<dbReference type="RefSeq" id="WP_168669118.1">
    <property type="nucleotide sequence ID" value="NZ_JAAXKX010000012.1"/>
</dbReference>
<name>A0ABX1IAV8_9GAMM</name>
<organism evidence="2 3">
    <name type="scientific">Marichromatium bheemlicum</name>
    <dbReference type="NCBI Taxonomy" id="365339"/>
    <lineage>
        <taxon>Bacteria</taxon>
        <taxon>Pseudomonadati</taxon>
        <taxon>Pseudomonadota</taxon>
        <taxon>Gammaproteobacteria</taxon>
        <taxon>Chromatiales</taxon>
        <taxon>Chromatiaceae</taxon>
        <taxon>Marichromatium</taxon>
    </lineage>
</organism>
<dbReference type="SUPFAM" id="SSF55781">
    <property type="entry name" value="GAF domain-like"/>
    <property type="match status" value="1"/>
</dbReference>
<gene>
    <name evidence="2" type="ORF">HF203_09735</name>
</gene>
<protein>
    <submittedName>
        <fullName evidence="2">HDOD domain-containing protein</fullName>
    </submittedName>
</protein>
<comment type="caution">
    <text evidence="2">The sequence shown here is derived from an EMBL/GenBank/DDBJ whole genome shotgun (WGS) entry which is preliminary data.</text>
</comment>
<reference evidence="2 3" key="1">
    <citation type="submission" date="2020-04" db="EMBL/GenBank/DDBJ databases">
        <title>Draft Whole-Genome sequence of Marichromatium bheemlicum DSM 18632, type strain.</title>
        <authorList>
            <person name="Kyndt J.A."/>
            <person name="Meyer T.E."/>
        </authorList>
    </citation>
    <scope>NUCLEOTIDE SEQUENCE [LARGE SCALE GENOMIC DNA]</scope>
    <source>
        <strain evidence="2 3">DSM 18632</strain>
    </source>
</reference>
<dbReference type="EMBL" id="JAAXKX010000012">
    <property type="protein sequence ID" value="NKN33505.1"/>
    <property type="molecule type" value="Genomic_DNA"/>
</dbReference>
<dbReference type="PANTHER" id="PTHR33525:SF4">
    <property type="entry name" value="CYCLIC DI-GMP PHOSPHODIESTERASE CDGJ"/>
    <property type="match status" value="1"/>
</dbReference>
<dbReference type="Pfam" id="PF08668">
    <property type="entry name" value="HDOD"/>
    <property type="match status" value="1"/>
</dbReference>
<sequence length="477" mass="51728">MSASADPARLPVLAHARQRLAALLAAAEPPSRQHLAAVLLDDPALALQVLQRANAVPHRHFRAEVTTLEDAVHMLGTSEIAALVERAVEAERTLTGERLRAYRHASARAALAGALAADWAASDRDMFPAEVAAAALLHNLGELFLLAVGDRRIGRYLQLVYLHHVLPHEADYVALSDSLGSLGHRLACQWCLPEMVRETMRPHNATYQRALGVMLATQVARDACSGWQHPLLGRDLWLASEQLGLSPESLATRVNRVIIQVLGRLPVLAETALTTLPSPAAAPAVWGLRAPYRAPFCLAPRADELALCRCRLEQADAEDDSHLIATLLRGLHRGLGLNRVAFFACDPREQRLRPRLFVGSEFEPGFNQGGGQQRVQVLLEGLLEAPGVVRVGEGGAWPLPDALAEWLGVGAFLVMPLRRRMVTLGLVYGDRRSACCALDRQVESGFAAMVTATAAALARQSLDLSRTHRPPGRPKSP</sequence>
<dbReference type="InterPro" id="IPR013976">
    <property type="entry name" value="HDOD"/>
</dbReference>
<evidence type="ECO:0000313" key="2">
    <source>
        <dbReference type="EMBL" id="NKN33505.1"/>
    </source>
</evidence>
<dbReference type="InterPro" id="IPR052340">
    <property type="entry name" value="RNase_Y/CdgJ"/>
</dbReference>
<dbReference type="PROSITE" id="PS51833">
    <property type="entry name" value="HDOD"/>
    <property type="match status" value="1"/>
</dbReference>
<evidence type="ECO:0000259" key="1">
    <source>
        <dbReference type="PROSITE" id="PS51833"/>
    </source>
</evidence>
<accession>A0ABX1IAV8</accession>
<dbReference type="Gene3D" id="1.10.3210.10">
    <property type="entry name" value="Hypothetical protein af1432"/>
    <property type="match status" value="1"/>
</dbReference>
<feature type="domain" description="HDOD" evidence="1">
    <location>
        <begin position="10"/>
        <end position="206"/>
    </location>
</feature>